<proteinExistence type="predicted"/>
<dbReference type="PANTHER" id="PTHR40086:SF1">
    <property type="entry name" value="CELL CYCLE REGULATOR CCRZ"/>
    <property type="match status" value="1"/>
</dbReference>
<keyword evidence="3" id="KW-1185">Reference proteome</keyword>
<dbReference type="InterPro" id="IPR011009">
    <property type="entry name" value="Kinase-like_dom_sf"/>
</dbReference>
<sequence length="259" mass="30475">MDLRLDSEWQIRPIKGDTGKTYLGLKAQEKVFIKRNTTPMLAALSKEGITPKLVWTKRTGNGDVLSAQEWLEGRLLTPEEMGERNDVIDVLYHLHHSDSLKNMLEKMGGQTYSPEKLLQAYEADLPKVMKENQFLTLVYQYLRQHIPAFHTKEKTVVHGDVNERNWLVCNHYLYLVDWDSVMFGDPFVDIGNVLGHYVPVSNWRQWLISYGVHPRNEIIEKTYWYAILSMLQEIKKYYHKGDYQAMNQEILQLKRIYIQ</sequence>
<dbReference type="EMBL" id="JBHSGS010000049">
    <property type="protein sequence ID" value="MFC4719908.1"/>
    <property type="molecule type" value="Genomic_DNA"/>
</dbReference>
<protein>
    <submittedName>
        <fullName evidence="2">Phosphotransferase family protein</fullName>
    </submittedName>
</protein>
<dbReference type="Pfam" id="PF01636">
    <property type="entry name" value="APH"/>
    <property type="match status" value="1"/>
</dbReference>
<organism evidence="2 3">
    <name type="scientific">Enterococcus lemanii</name>
    <dbReference type="NCBI Taxonomy" id="1159752"/>
    <lineage>
        <taxon>Bacteria</taxon>
        <taxon>Bacillati</taxon>
        <taxon>Bacillota</taxon>
        <taxon>Bacilli</taxon>
        <taxon>Lactobacillales</taxon>
        <taxon>Enterococcaceae</taxon>
        <taxon>Enterococcus</taxon>
    </lineage>
</organism>
<accession>A0ABV9MZC4</accession>
<evidence type="ECO:0000259" key="1">
    <source>
        <dbReference type="Pfam" id="PF01636"/>
    </source>
</evidence>
<name>A0ABV9MZC4_9ENTE</name>
<dbReference type="Proteomes" id="UP001595969">
    <property type="component" value="Unassembled WGS sequence"/>
</dbReference>
<gene>
    <name evidence="2" type="ORF">ACFO5I_09235</name>
</gene>
<dbReference type="SUPFAM" id="SSF56112">
    <property type="entry name" value="Protein kinase-like (PK-like)"/>
    <property type="match status" value="1"/>
</dbReference>
<dbReference type="PANTHER" id="PTHR40086">
    <property type="entry name" value="PHOSPHOTRANSFERASE YTMP-RELATED"/>
    <property type="match status" value="1"/>
</dbReference>
<dbReference type="RefSeq" id="WP_204652812.1">
    <property type="nucleotide sequence ID" value="NZ_JAFBFD010000002.1"/>
</dbReference>
<dbReference type="InterPro" id="IPR052077">
    <property type="entry name" value="CcrZ_PhaseVar_Mediator"/>
</dbReference>
<feature type="domain" description="Aminoglycoside phosphotransferase" evidence="1">
    <location>
        <begin position="40"/>
        <end position="206"/>
    </location>
</feature>
<dbReference type="Gene3D" id="3.90.1200.10">
    <property type="match status" value="1"/>
</dbReference>
<evidence type="ECO:0000313" key="3">
    <source>
        <dbReference type="Proteomes" id="UP001595969"/>
    </source>
</evidence>
<dbReference type="InterPro" id="IPR002575">
    <property type="entry name" value="Aminoglycoside_PTrfase"/>
</dbReference>
<reference evidence="3" key="1">
    <citation type="journal article" date="2019" name="Int. J. Syst. Evol. Microbiol.">
        <title>The Global Catalogue of Microorganisms (GCM) 10K type strain sequencing project: providing services to taxonomists for standard genome sequencing and annotation.</title>
        <authorList>
            <consortium name="The Broad Institute Genomics Platform"/>
            <consortium name="The Broad Institute Genome Sequencing Center for Infectious Disease"/>
            <person name="Wu L."/>
            <person name="Ma J."/>
        </authorList>
    </citation>
    <scope>NUCLEOTIDE SEQUENCE [LARGE SCALE GENOMIC DNA]</scope>
    <source>
        <strain evidence="3">CGMCC 1.19032</strain>
    </source>
</reference>
<evidence type="ECO:0000313" key="2">
    <source>
        <dbReference type="EMBL" id="MFC4719908.1"/>
    </source>
</evidence>
<comment type="caution">
    <text evidence="2">The sequence shown here is derived from an EMBL/GenBank/DDBJ whole genome shotgun (WGS) entry which is preliminary data.</text>
</comment>